<gene>
    <name evidence="8" type="ORF">MKW94_026372</name>
</gene>
<dbReference type="InterPro" id="IPR004000">
    <property type="entry name" value="Actin"/>
</dbReference>
<comment type="similarity">
    <text evidence="2 7">Belongs to the actin family.</text>
</comment>
<dbReference type="PROSITE" id="PS01132">
    <property type="entry name" value="ACTINS_ACT_LIKE"/>
    <property type="match status" value="1"/>
</dbReference>
<dbReference type="FunFam" id="3.30.420.40:FF:000058">
    <property type="entry name" value="Putative actin-related protein 5"/>
    <property type="match status" value="1"/>
</dbReference>
<dbReference type="FunFam" id="3.30.420.40:FF:000148">
    <property type="entry name" value="Actin, alpha skeletal muscle"/>
    <property type="match status" value="1"/>
</dbReference>
<evidence type="ECO:0000313" key="9">
    <source>
        <dbReference type="Proteomes" id="UP001177140"/>
    </source>
</evidence>
<keyword evidence="3" id="KW-0963">Cytoplasm</keyword>
<dbReference type="EMBL" id="JAJJMA010016120">
    <property type="protein sequence ID" value="MCL7022883.1"/>
    <property type="molecule type" value="Genomic_DNA"/>
</dbReference>
<dbReference type="PANTHER" id="PTHR11937">
    <property type="entry name" value="ACTIN"/>
    <property type="match status" value="1"/>
</dbReference>
<dbReference type="SUPFAM" id="SSF53067">
    <property type="entry name" value="Actin-like ATPase domain"/>
    <property type="match status" value="2"/>
</dbReference>
<dbReference type="AlphaFoldDB" id="A0AA41RVU7"/>
<comment type="subcellular location">
    <subcellularLocation>
        <location evidence="1">Cytoplasm</location>
        <location evidence="1">Cytoskeleton</location>
    </subcellularLocation>
</comment>
<dbReference type="SMART" id="SM00268">
    <property type="entry name" value="ACTIN"/>
    <property type="match status" value="1"/>
</dbReference>
<evidence type="ECO:0000256" key="2">
    <source>
        <dbReference type="ARBA" id="ARBA00006752"/>
    </source>
</evidence>
<protein>
    <recommendedName>
        <fullName evidence="10">Actin</fullName>
    </recommendedName>
</protein>
<dbReference type="PROSITE" id="PS00432">
    <property type="entry name" value="ACTINS_2"/>
    <property type="match status" value="1"/>
</dbReference>
<evidence type="ECO:0000256" key="7">
    <source>
        <dbReference type="RuleBase" id="RU000487"/>
    </source>
</evidence>
<evidence type="ECO:0000313" key="8">
    <source>
        <dbReference type="EMBL" id="MCL7022883.1"/>
    </source>
</evidence>
<dbReference type="Gene3D" id="3.90.640.10">
    <property type="entry name" value="Actin, Chain A, domain 4"/>
    <property type="match status" value="1"/>
</dbReference>
<dbReference type="InterPro" id="IPR043129">
    <property type="entry name" value="ATPase_NBD"/>
</dbReference>
<keyword evidence="6" id="KW-0206">Cytoskeleton</keyword>
<evidence type="ECO:0000256" key="6">
    <source>
        <dbReference type="ARBA" id="ARBA00023212"/>
    </source>
</evidence>
<organism evidence="8 9">
    <name type="scientific">Papaver nudicaule</name>
    <name type="common">Iceland poppy</name>
    <dbReference type="NCBI Taxonomy" id="74823"/>
    <lineage>
        <taxon>Eukaryota</taxon>
        <taxon>Viridiplantae</taxon>
        <taxon>Streptophyta</taxon>
        <taxon>Embryophyta</taxon>
        <taxon>Tracheophyta</taxon>
        <taxon>Spermatophyta</taxon>
        <taxon>Magnoliopsida</taxon>
        <taxon>Ranunculales</taxon>
        <taxon>Papaveraceae</taxon>
        <taxon>Papaveroideae</taxon>
        <taxon>Papaver</taxon>
    </lineage>
</organism>
<comment type="caution">
    <text evidence="8">The sequence shown here is derived from an EMBL/GenBank/DDBJ whole genome shotgun (WGS) entry which is preliminary data.</text>
</comment>
<evidence type="ECO:0000256" key="5">
    <source>
        <dbReference type="ARBA" id="ARBA00022840"/>
    </source>
</evidence>
<name>A0AA41RVU7_PAPNU</name>
<dbReference type="Gene3D" id="3.30.420.40">
    <property type="match status" value="2"/>
</dbReference>
<proteinExistence type="inferred from homology"/>
<reference evidence="8" key="1">
    <citation type="submission" date="2022-03" db="EMBL/GenBank/DDBJ databases">
        <title>A functionally conserved STORR gene fusion in Papaver species that diverged 16.8 million years ago.</title>
        <authorList>
            <person name="Catania T."/>
        </authorList>
    </citation>
    <scope>NUCLEOTIDE SEQUENCE</scope>
    <source>
        <strain evidence="8">S-191538</strain>
    </source>
</reference>
<dbReference type="GO" id="GO:0005524">
    <property type="term" value="F:ATP binding"/>
    <property type="evidence" value="ECO:0007669"/>
    <property type="project" value="UniProtKB-KW"/>
</dbReference>
<dbReference type="FunFam" id="3.30.420.40:FF:000404">
    <property type="entry name" value="Major actin"/>
    <property type="match status" value="1"/>
</dbReference>
<evidence type="ECO:0000256" key="1">
    <source>
        <dbReference type="ARBA" id="ARBA00004245"/>
    </source>
</evidence>
<dbReference type="PRINTS" id="PR00190">
    <property type="entry name" value="ACTIN"/>
</dbReference>
<sequence>MADAEDVRPVVCDIGAGMVKAGFAGDDSPSIVFPSIVVAQSSRGIFTSKSPIEHGIVSNWDDMEKIWENTFYKLRVEPMEHPILLTEAPLSTKANREKMTQIMFETFTAPAMYVAMQPVLALFASGRSTGIVWDSGEGVSHAVPIYEAYVLPHAILRLNMARSDLAKALLMTRRGCCFGTPTERDEERDIKEKLAYIALDYEVRLAKYESSIQTSYQLPDGQEITTEAERLRCPEALFEQWMIETEDAGIHETIYNSIMKCDIDIKKEMYGNIVLSGENMFPGIADRVSKKITALAPSSMSIEVVAPPERNYYNVWFGGSILASVSAFPKMWISRAEYDEYGFSVLHRKCF</sequence>
<dbReference type="InterPro" id="IPR004001">
    <property type="entry name" value="Actin_CS"/>
</dbReference>
<evidence type="ECO:0008006" key="10">
    <source>
        <dbReference type="Google" id="ProtNLM"/>
    </source>
</evidence>
<evidence type="ECO:0000256" key="3">
    <source>
        <dbReference type="ARBA" id="ARBA00022490"/>
    </source>
</evidence>
<dbReference type="InterPro" id="IPR020902">
    <property type="entry name" value="Actin/actin-like_CS"/>
</dbReference>
<dbReference type="Proteomes" id="UP001177140">
    <property type="component" value="Unassembled WGS sequence"/>
</dbReference>
<keyword evidence="9" id="KW-1185">Reference proteome</keyword>
<accession>A0AA41RVU7</accession>
<keyword evidence="5" id="KW-0067">ATP-binding</keyword>
<evidence type="ECO:0000256" key="4">
    <source>
        <dbReference type="ARBA" id="ARBA00022741"/>
    </source>
</evidence>
<dbReference type="Pfam" id="PF00022">
    <property type="entry name" value="Actin"/>
    <property type="match status" value="1"/>
</dbReference>
<keyword evidence="4" id="KW-0547">Nucleotide-binding</keyword>
<dbReference type="GO" id="GO:0005856">
    <property type="term" value="C:cytoskeleton"/>
    <property type="evidence" value="ECO:0007669"/>
    <property type="project" value="UniProtKB-SubCell"/>
</dbReference>